<name>A0A5N5VZW8_STRMB</name>
<comment type="caution">
    <text evidence="1">The sequence shown here is derived from an EMBL/GenBank/DDBJ whole genome shotgun (WGS) entry which is preliminary data.</text>
</comment>
<dbReference type="Pfam" id="PF10014">
    <property type="entry name" value="2OG-Fe_Oxy_2"/>
    <property type="match status" value="1"/>
</dbReference>
<dbReference type="EMBL" id="VOKX01000126">
    <property type="protein sequence ID" value="KAB7833866.1"/>
    <property type="molecule type" value="Genomic_DNA"/>
</dbReference>
<gene>
    <name evidence="1" type="ORF">FRZ00_32010</name>
</gene>
<dbReference type="AlphaFoldDB" id="A0A5N5VZW8"/>
<proteinExistence type="predicted"/>
<evidence type="ECO:0000313" key="1">
    <source>
        <dbReference type="EMBL" id="KAB7833866.1"/>
    </source>
</evidence>
<keyword evidence="2" id="KW-1185">Reference proteome</keyword>
<sequence length="235" mass="25341">MEAARRALATEGVYLLTAPDVRARLDARAAGGRWAAFASHWDRLAPDPYAAARGGRRLRRCGQFAVTPATGAIRPLDHVPFVQPDRSNPLYVDVDRDFEPLTPDFVADPVLRALLRLLGRMATALDDRTEWKANVHPFRVLASADGDGQPTPEGRHRDGVTLVSSLAVARHNATGGESAVHTPDGDRLLAVTLTQPGTLLLGDDRATLHEVSPVRPLDPGRPAVRDVLVTTLVPA</sequence>
<evidence type="ECO:0000313" key="2">
    <source>
        <dbReference type="Proteomes" id="UP000327000"/>
    </source>
</evidence>
<dbReference type="GO" id="GO:0051213">
    <property type="term" value="F:dioxygenase activity"/>
    <property type="evidence" value="ECO:0007669"/>
    <property type="project" value="InterPro"/>
</dbReference>
<evidence type="ECO:0008006" key="3">
    <source>
        <dbReference type="Google" id="ProtNLM"/>
    </source>
</evidence>
<dbReference type="Proteomes" id="UP000327000">
    <property type="component" value="Unassembled WGS sequence"/>
</dbReference>
<dbReference type="OrthoDB" id="6681382at2"/>
<organism evidence="1 2">
    <name type="scientific">Streptomyces mobaraensis</name>
    <name type="common">Streptoverticillium mobaraense</name>
    <dbReference type="NCBI Taxonomy" id="35621"/>
    <lineage>
        <taxon>Bacteria</taxon>
        <taxon>Bacillati</taxon>
        <taxon>Actinomycetota</taxon>
        <taxon>Actinomycetes</taxon>
        <taxon>Kitasatosporales</taxon>
        <taxon>Streptomycetaceae</taxon>
        <taxon>Streptomyces</taxon>
    </lineage>
</organism>
<dbReference type="Gene3D" id="2.60.120.620">
    <property type="entry name" value="q2cbj1_9rhob like domain"/>
    <property type="match status" value="1"/>
</dbReference>
<dbReference type="InterPro" id="IPR018724">
    <property type="entry name" value="2OG-Fe_dioxygenase"/>
</dbReference>
<accession>A0A5N5VZW8</accession>
<reference evidence="1 2" key="1">
    <citation type="journal article" date="2019" name="Microb. Cell Fact.">
        <title>Exploring novel herbicidin analogues by transcriptional regulator overexpression and MS/MS molecular networking.</title>
        <authorList>
            <person name="Shi Y."/>
            <person name="Gu R."/>
            <person name="Li Y."/>
            <person name="Wang X."/>
            <person name="Ren W."/>
            <person name="Li X."/>
            <person name="Wang L."/>
            <person name="Xie Y."/>
            <person name="Hong B."/>
        </authorList>
    </citation>
    <scope>NUCLEOTIDE SEQUENCE [LARGE SCALE GENOMIC DNA]</scope>
    <source>
        <strain evidence="1 2">US-43</strain>
    </source>
</reference>
<protein>
    <recommendedName>
        <fullName evidence="3">2OG-Fe dioxygenase family protein</fullName>
    </recommendedName>
</protein>